<dbReference type="Proteomes" id="UP000319783">
    <property type="component" value="Unassembled WGS sequence"/>
</dbReference>
<gene>
    <name evidence="1" type="ORF">JETT_3226</name>
</gene>
<accession>A0A533Q7A7</accession>
<reference evidence="1 2" key="1">
    <citation type="submission" date="2019-04" db="EMBL/GenBank/DDBJ databases">
        <title>Genome of a novel bacterium Candidatus Jettenia ecosi reconstructed from metagenome of an anammox bioreactor.</title>
        <authorList>
            <person name="Mardanov A.V."/>
            <person name="Beletsky A.V."/>
            <person name="Ravin N.V."/>
            <person name="Botchkova E.A."/>
            <person name="Litti Y.V."/>
            <person name="Nozhevnikova A.N."/>
        </authorList>
    </citation>
    <scope>NUCLEOTIDE SEQUENCE [LARGE SCALE GENOMIC DNA]</scope>
    <source>
        <strain evidence="1">J2</strain>
    </source>
</reference>
<evidence type="ECO:0000313" key="2">
    <source>
        <dbReference type="Proteomes" id="UP000319783"/>
    </source>
</evidence>
<organism evidence="1 2">
    <name type="scientific">Candidatus Jettenia ecosi</name>
    <dbReference type="NCBI Taxonomy" id="2494326"/>
    <lineage>
        <taxon>Bacteria</taxon>
        <taxon>Pseudomonadati</taxon>
        <taxon>Planctomycetota</taxon>
        <taxon>Candidatus Brocadiia</taxon>
        <taxon>Candidatus Brocadiales</taxon>
        <taxon>Candidatus Brocadiaceae</taxon>
        <taxon>Candidatus Jettenia</taxon>
    </lineage>
</organism>
<evidence type="ECO:0000313" key="1">
    <source>
        <dbReference type="EMBL" id="TLD40502.1"/>
    </source>
</evidence>
<dbReference type="AlphaFoldDB" id="A0A533Q7A7"/>
<proteinExistence type="predicted"/>
<name>A0A533Q7A7_9BACT</name>
<dbReference type="EMBL" id="SULG01000096">
    <property type="protein sequence ID" value="TLD40502.1"/>
    <property type="molecule type" value="Genomic_DNA"/>
</dbReference>
<sequence>MHVLLYVQEFRNSHGETQNLVPLQVCIHLALKGCRGLN</sequence>
<protein>
    <submittedName>
        <fullName evidence="1">Uncharacterized protein</fullName>
    </submittedName>
</protein>
<comment type="caution">
    <text evidence="1">The sequence shown here is derived from an EMBL/GenBank/DDBJ whole genome shotgun (WGS) entry which is preliminary data.</text>
</comment>